<reference evidence="2" key="1">
    <citation type="journal article" date="2014" name="Int. J. Syst. Evol. Microbiol.">
        <title>Complete genome sequence of Corynebacterium casei LMG S-19264T (=DSM 44701T), isolated from a smear-ripened cheese.</title>
        <authorList>
            <consortium name="US DOE Joint Genome Institute (JGI-PGF)"/>
            <person name="Walter F."/>
            <person name="Albersmeier A."/>
            <person name="Kalinowski J."/>
            <person name="Ruckert C."/>
        </authorList>
    </citation>
    <scope>NUCLEOTIDE SEQUENCE</scope>
    <source>
        <strain evidence="2">NBRC 110023</strain>
    </source>
</reference>
<dbReference type="Proteomes" id="UP001156601">
    <property type="component" value="Unassembled WGS sequence"/>
</dbReference>
<dbReference type="PANTHER" id="PTHR46637:SF1">
    <property type="entry name" value="BLL5188 PROTEIN"/>
    <property type="match status" value="1"/>
</dbReference>
<sequence length="78" mass="9651">MPRLMLTDEHWSKLRTILLEDRVYDKPEHRQTMEGILYRMRVGCPWQDLPDTFGLWNTIFRRFLLWTRKGILQRLFKS</sequence>
<protein>
    <recommendedName>
        <fullName evidence="1">Insertion element IS402-like domain-containing protein</fullName>
    </recommendedName>
</protein>
<comment type="caution">
    <text evidence="2">The sequence shown here is derived from an EMBL/GenBank/DDBJ whole genome shotgun (WGS) entry which is preliminary data.</text>
</comment>
<dbReference type="EMBL" id="BSOT01000006">
    <property type="protein sequence ID" value="GLR71650.1"/>
    <property type="molecule type" value="Genomic_DNA"/>
</dbReference>
<dbReference type="Pfam" id="PF13340">
    <property type="entry name" value="DUF4096"/>
    <property type="match status" value="1"/>
</dbReference>
<name>A0AA37T593_9ALTE</name>
<keyword evidence="3" id="KW-1185">Reference proteome</keyword>
<reference evidence="2" key="2">
    <citation type="submission" date="2023-01" db="EMBL/GenBank/DDBJ databases">
        <title>Draft genome sequence of Agaribacter marinus strain NBRC 110023.</title>
        <authorList>
            <person name="Sun Q."/>
            <person name="Mori K."/>
        </authorList>
    </citation>
    <scope>NUCLEOTIDE SEQUENCE</scope>
    <source>
        <strain evidence="2">NBRC 110023</strain>
    </source>
</reference>
<dbReference type="InterPro" id="IPR025161">
    <property type="entry name" value="IS402-like_dom"/>
</dbReference>
<dbReference type="InterPro" id="IPR052909">
    <property type="entry name" value="Transposase_6_like"/>
</dbReference>
<dbReference type="PANTHER" id="PTHR46637">
    <property type="entry name" value="TIS1421-TRANSPOSASE PROTEIN A"/>
    <property type="match status" value="1"/>
</dbReference>
<accession>A0AA37T593</accession>
<evidence type="ECO:0000259" key="1">
    <source>
        <dbReference type="Pfam" id="PF13340"/>
    </source>
</evidence>
<evidence type="ECO:0000313" key="2">
    <source>
        <dbReference type="EMBL" id="GLR71650.1"/>
    </source>
</evidence>
<feature type="domain" description="Insertion element IS402-like" evidence="1">
    <location>
        <begin position="6"/>
        <end position="76"/>
    </location>
</feature>
<proteinExistence type="predicted"/>
<gene>
    <name evidence="2" type="ORF">GCM10007852_25580</name>
</gene>
<evidence type="ECO:0000313" key="3">
    <source>
        <dbReference type="Proteomes" id="UP001156601"/>
    </source>
</evidence>
<organism evidence="2 3">
    <name type="scientific">Agaribacter marinus</name>
    <dbReference type="NCBI Taxonomy" id="1431249"/>
    <lineage>
        <taxon>Bacteria</taxon>
        <taxon>Pseudomonadati</taxon>
        <taxon>Pseudomonadota</taxon>
        <taxon>Gammaproteobacteria</taxon>
        <taxon>Alteromonadales</taxon>
        <taxon>Alteromonadaceae</taxon>
        <taxon>Agaribacter</taxon>
    </lineage>
</organism>
<dbReference type="AlphaFoldDB" id="A0AA37T593"/>